<dbReference type="PANTHER" id="PTHR30532:SF25">
    <property type="entry name" value="IRON(III) DICITRATE-BINDING PERIPLASMIC PROTEIN"/>
    <property type="match status" value="1"/>
</dbReference>
<comment type="subcellular location">
    <subcellularLocation>
        <location evidence="1">Cell envelope</location>
    </subcellularLocation>
</comment>
<dbReference type="InterPro" id="IPR051313">
    <property type="entry name" value="Bact_iron-sidero_bind"/>
</dbReference>
<evidence type="ECO:0000256" key="5">
    <source>
        <dbReference type="SAM" id="MobiDB-lite"/>
    </source>
</evidence>
<proteinExistence type="inferred from homology"/>
<gene>
    <name evidence="8" type="ORF">EDD28_0121</name>
</gene>
<feature type="signal peptide" evidence="6">
    <location>
        <begin position="1"/>
        <end position="26"/>
    </location>
</feature>
<feature type="compositionally biased region" description="Low complexity" evidence="5">
    <location>
        <begin position="37"/>
        <end position="55"/>
    </location>
</feature>
<dbReference type="InterPro" id="IPR002491">
    <property type="entry name" value="ABC_transptr_periplasmic_BD"/>
</dbReference>
<protein>
    <submittedName>
        <fullName evidence="8">Iron complex transport system substrate-binding protein</fullName>
    </submittedName>
</protein>
<dbReference type="GO" id="GO:0030288">
    <property type="term" value="C:outer membrane-bounded periplasmic space"/>
    <property type="evidence" value="ECO:0007669"/>
    <property type="project" value="TreeGrafter"/>
</dbReference>
<dbReference type="EMBL" id="RKHQ01000001">
    <property type="protein sequence ID" value="ROR95563.1"/>
    <property type="molecule type" value="Genomic_DNA"/>
</dbReference>
<dbReference type="Proteomes" id="UP000275356">
    <property type="component" value="Unassembled WGS sequence"/>
</dbReference>
<organism evidence="8 9">
    <name type="scientific">Salana multivorans</name>
    <dbReference type="NCBI Taxonomy" id="120377"/>
    <lineage>
        <taxon>Bacteria</taxon>
        <taxon>Bacillati</taxon>
        <taxon>Actinomycetota</taxon>
        <taxon>Actinomycetes</taxon>
        <taxon>Micrococcales</taxon>
        <taxon>Beutenbergiaceae</taxon>
        <taxon>Salana</taxon>
    </lineage>
</organism>
<dbReference type="RefSeq" id="WP_123737860.1">
    <property type="nucleotide sequence ID" value="NZ_RKHQ01000001.1"/>
</dbReference>
<keyword evidence="4 6" id="KW-0732">Signal</keyword>
<evidence type="ECO:0000256" key="6">
    <source>
        <dbReference type="SAM" id="SignalP"/>
    </source>
</evidence>
<evidence type="ECO:0000259" key="7">
    <source>
        <dbReference type="PROSITE" id="PS50983"/>
    </source>
</evidence>
<dbReference type="OrthoDB" id="1846031at2"/>
<evidence type="ECO:0000256" key="2">
    <source>
        <dbReference type="ARBA" id="ARBA00008814"/>
    </source>
</evidence>
<keyword evidence="3" id="KW-0813">Transport</keyword>
<dbReference type="PROSITE" id="PS50983">
    <property type="entry name" value="FE_B12_PBP"/>
    <property type="match status" value="1"/>
</dbReference>
<dbReference type="Pfam" id="PF01497">
    <property type="entry name" value="Peripla_BP_2"/>
    <property type="match status" value="1"/>
</dbReference>
<dbReference type="PROSITE" id="PS51257">
    <property type="entry name" value="PROKAR_LIPOPROTEIN"/>
    <property type="match status" value="1"/>
</dbReference>
<evidence type="ECO:0000256" key="4">
    <source>
        <dbReference type="ARBA" id="ARBA00022729"/>
    </source>
</evidence>
<keyword evidence="9" id="KW-1185">Reference proteome</keyword>
<dbReference type="Gene3D" id="3.40.50.1980">
    <property type="entry name" value="Nitrogenase molybdenum iron protein domain"/>
    <property type="match status" value="2"/>
</dbReference>
<dbReference type="AlphaFoldDB" id="A0A3N2D721"/>
<feature type="region of interest" description="Disordered" evidence="5">
    <location>
        <begin position="36"/>
        <end position="76"/>
    </location>
</feature>
<feature type="domain" description="Fe/B12 periplasmic-binding" evidence="7">
    <location>
        <begin position="100"/>
        <end position="376"/>
    </location>
</feature>
<evidence type="ECO:0000256" key="3">
    <source>
        <dbReference type="ARBA" id="ARBA00022448"/>
    </source>
</evidence>
<evidence type="ECO:0000256" key="1">
    <source>
        <dbReference type="ARBA" id="ARBA00004196"/>
    </source>
</evidence>
<dbReference type="CDD" id="cd01146">
    <property type="entry name" value="FhuD"/>
    <property type="match status" value="1"/>
</dbReference>
<comment type="similarity">
    <text evidence="2">Belongs to the bacterial solute-binding protein 8 family.</text>
</comment>
<dbReference type="SUPFAM" id="SSF53807">
    <property type="entry name" value="Helical backbone' metal receptor"/>
    <property type="match status" value="1"/>
</dbReference>
<feature type="compositionally biased region" description="Low complexity" evidence="5">
    <location>
        <begin position="64"/>
        <end position="76"/>
    </location>
</feature>
<evidence type="ECO:0000313" key="9">
    <source>
        <dbReference type="Proteomes" id="UP000275356"/>
    </source>
</evidence>
<feature type="chain" id="PRO_5039288018" evidence="6">
    <location>
        <begin position="27"/>
        <end position="376"/>
    </location>
</feature>
<name>A0A3N2D721_9MICO</name>
<accession>A0A3N2D721</accession>
<comment type="caution">
    <text evidence="8">The sequence shown here is derived from an EMBL/GenBank/DDBJ whole genome shotgun (WGS) entry which is preliminary data.</text>
</comment>
<sequence>MQFSVRARASLGALVLGALLALTGCGVPGTTPGNDGGASAAAGSPAAGASASAAGIGPEETEIGAEGPAAGVPGVADGTPVRVVEDVRHDPVVVPAEPLRVVTLSEPTLDGALALGVTPVGSVNGRGQSTMPNYLLDRAEGIPAVGTVAQFNFEAIAALKPDLILTYASGGNNPESIAIMEKIAPVYFVGYAGAEWRTTFRNVANALNRSDEAERVLGDFDTLVADVGGRLREAGYDDKTFSIVRWQGSNASLILKELPPGMALDELGLARPPAQDREGRGHSEPISLENLADADADYMFFGTLGGSSVDNPVAGGTADITGAQQAYDEAVGTPGFTDLKAYRDGHVILVDGSLWTSTGGPILMTGIVEFIEETLL</sequence>
<reference evidence="8 9" key="1">
    <citation type="submission" date="2018-11" db="EMBL/GenBank/DDBJ databases">
        <title>Sequencing the genomes of 1000 actinobacteria strains.</title>
        <authorList>
            <person name="Klenk H.-P."/>
        </authorList>
    </citation>
    <scope>NUCLEOTIDE SEQUENCE [LARGE SCALE GENOMIC DNA]</scope>
    <source>
        <strain evidence="8 9">DSM 13521</strain>
    </source>
</reference>
<evidence type="ECO:0000313" key="8">
    <source>
        <dbReference type="EMBL" id="ROR95563.1"/>
    </source>
</evidence>
<dbReference type="PANTHER" id="PTHR30532">
    <property type="entry name" value="IRON III DICITRATE-BINDING PERIPLASMIC PROTEIN"/>
    <property type="match status" value="1"/>
</dbReference>
<dbReference type="GO" id="GO:1901678">
    <property type="term" value="P:iron coordination entity transport"/>
    <property type="evidence" value="ECO:0007669"/>
    <property type="project" value="UniProtKB-ARBA"/>
</dbReference>